<sequence length="417" mass="45896">MSTQPPAPSGTDQAELLDPQAESFLACPYAAYADARKSAPVVHQSALDEWIVVGRDEIESVQREHGVFTSRYNLDGSYPFSPEARAILDDSLFFRVALYNVEPPAHTRFRTLISEYFSPRNLRALEPAVRRTADRLAGGILGSGRADLLQEFAYPLPMTVICDIIGIPEEDRAQVKEWNNQWLALQVVPLPVEQQVHCAKSVVEYENYVLRLLRERRDEPADDLLTVLGDAAAEEDPVCAAEDVVVALRVMIAAGHETTTNLIGNTVWHLLEDRGLWESLVRDPALIPAAVEEGLRFDSSVQGAPRVATEAVRVGGAQIPAGGQVRVMFAAAGRDPEWVEDPDTFRLDRQGPPRHLGFGHGIHFCVGAGLARLETRIALETLTGRFPSLRLEEGFTPQHLPGGFVFRGMSALPVIRA</sequence>
<dbReference type="Gene3D" id="1.10.630.10">
    <property type="entry name" value="Cytochrome P450"/>
    <property type="match status" value="1"/>
</dbReference>
<dbReference type="InterPro" id="IPR002397">
    <property type="entry name" value="Cyt_P450_B"/>
</dbReference>
<keyword evidence="2" id="KW-0560">Oxidoreductase</keyword>
<name>A0ABT2JZF1_9ACTN</name>
<dbReference type="InterPro" id="IPR001128">
    <property type="entry name" value="Cyt_P450"/>
</dbReference>
<dbReference type="EMBL" id="JAJAGO010000013">
    <property type="protein sequence ID" value="MCT2593280.1"/>
    <property type="molecule type" value="Genomic_DNA"/>
</dbReference>
<dbReference type="InterPro" id="IPR017972">
    <property type="entry name" value="Cyt_P450_CS"/>
</dbReference>
<dbReference type="PRINTS" id="PR00385">
    <property type="entry name" value="P450"/>
</dbReference>
<protein>
    <submittedName>
        <fullName evidence="3">Cytochrome P450</fullName>
    </submittedName>
</protein>
<dbReference type="PROSITE" id="PS00086">
    <property type="entry name" value="CYTOCHROME_P450"/>
    <property type="match status" value="1"/>
</dbReference>
<keyword evidence="2" id="KW-0408">Iron</keyword>
<gene>
    <name evidence="3" type="ORF">LHJ74_25815</name>
</gene>
<reference evidence="3 4" key="1">
    <citation type="submission" date="2021-10" db="EMBL/GenBank/DDBJ databases">
        <title>Streptomyces gossypii sp. nov., isolated from soil collected from cotton field.</title>
        <authorList>
            <person name="Ge X."/>
            <person name="Chen X."/>
            <person name="Liu W."/>
        </authorList>
    </citation>
    <scope>NUCLEOTIDE SEQUENCE [LARGE SCALE GENOMIC DNA]</scope>
    <source>
        <strain evidence="3 4">N2-109</strain>
    </source>
</reference>
<keyword evidence="2" id="KW-0349">Heme</keyword>
<dbReference type="InterPro" id="IPR036396">
    <property type="entry name" value="Cyt_P450_sf"/>
</dbReference>
<comment type="caution">
    <text evidence="3">The sequence shown here is derived from an EMBL/GenBank/DDBJ whole genome shotgun (WGS) entry which is preliminary data.</text>
</comment>
<proteinExistence type="inferred from homology"/>
<keyword evidence="4" id="KW-1185">Reference proteome</keyword>
<evidence type="ECO:0000256" key="1">
    <source>
        <dbReference type="ARBA" id="ARBA00010617"/>
    </source>
</evidence>
<dbReference type="SUPFAM" id="SSF48264">
    <property type="entry name" value="Cytochrome P450"/>
    <property type="match status" value="1"/>
</dbReference>
<accession>A0ABT2JZF1</accession>
<dbReference type="PANTHER" id="PTHR46696">
    <property type="entry name" value="P450, PUTATIVE (EUROFUNG)-RELATED"/>
    <property type="match status" value="1"/>
</dbReference>
<dbReference type="Pfam" id="PF00067">
    <property type="entry name" value="p450"/>
    <property type="match status" value="1"/>
</dbReference>
<evidence type="ECO:0000256" key="2">
    <source>
        <dbReference type="RuleBase" id="RU000461"/>
    </source>
</evidence>
<dbReference type="PRINTS" id="PR00359">
    <property type="entry name" value="BP450"/>
</dbReference>
<comment type="similarity">
    <text evidence="1 2">Belongs to the cytochrome P450 family.</text>
</comment>
<evidence type="ECO:0000313" key="4">
    <source>
        <dbReference type="Proteomes" id="UP001156389"/>
    </source>
</evidence>
<dbReference type="Proteomes" id="UP001156389">
    <property type="component" value="Unassembled WGS sequence"/>
</dbReference>
<dbReference type="PANTHER" id="PTHR46696:SF3">
    <property type="entry name" value="PULCHERRIMINIC ACID SYNTHASE"/>
    <property type="match status" value="1"/>
</dbReference>
<dbReference type="RefSeq" id="WP_260220639.1">
    <property type="nucleotide sequence ID" value="NZ_JAJAGO010000013.1"/>
</dbReference>
<keyword evidence="2" id="KW-0503">Monooxygenase</keyword>
<evidence type="ECO:0000313" key="3">
    <source>
        <dbReference type="EMBL" id="MCT2593280.1"/>
    </source>
</evidence>
<organism evidence="3 4">
    <name type="scientific">Streptomyces gossypii</name>
    <dbReference type="NCBI Taxonomy" id="2883101"/>
    <lineage>
        <taxon>Bacteria</taxon>
        <taxon>Bacillati</taxon>
        <taxon>Actinomycetota</taxon>
        <taxon>Actinomycetes</taxon>
        <taxon>Kitasatosporales</taxon>
        <taxon>Streptomycetaceae</taxon>
        <taxon>Streptomyces</taxon>
    </lineage>
</organism>
<keyword evidence="2" id="KW-0479">Metal-binding</keyword>